<dbReference type="PANTHER" id="PTHR34222:SF100">
    <property type="entry name" value="CCHC-TYPE DOMAIN-CONTAINING PROTEIN"/>
    <property type="match status" value="1"/>
</dbReference>
<evidence type="ECO:0000313" key="4">
    <source>
        <dbReference type="Proteomes" id="UP001417504"/>
    </source>
</evidence>
<proteinExistence type="predicted"/>
<evidence type="ECO:0000259" key="2">
    <source>
        <dbReference type="Pfam" id="PF22936"/>
    </source>
</evidence>
<sequence>MALRPEYESVRAALLHRDPLPSLDAAVKEILFEETRLGLVTPVSQSEVALATTQSWSKSAPQPCKNCRKPGHSFAHCPTIECRYYHERGHIVPNCPNKRSRPKGTPKSTSASHTGSSVAAAVSDQSPSSPMFTMTDLEAIIKQVLPTQPTALSVTSGNQWFFDSGCCHHMTPNLSLLSNSSPSLHSLGIQTANGSSMSVTHSGTVSNHSLNLPDTHCVPDLTLNLISVGQICDQGLTVLFSPTGCQVLDMQTGQILGTGIKVG</sequence>
<dbReference type="SUPFAM" id="SSF57756">
    <property type="entry name" value="Retrovirus zinc finger-like domains"/>
    <property type="match status" value="1"/>
</dbReference>
<feature type="domain" description="Retrovirus-related Pol polyprotein from transposon TNT 1-94-like beta-barrel" evidence="2">
    <location>
        <begin position="160"/>
        <end position="235"/>
    </location>
</feature>
<dbReference type="Gene3D" id="4.10.60.10">
    <property type="entry name" value="Zinc finger, CCHC-type"/>
    <property type="match status" value="1"/>
</dbReference>
<dbReference type="Pfam" id="PF22936">
    <property type="entry name" value="Pol_BBD"/>
    <property type="match status" value="1"/>
</dbReference>
<protein>
    <recommendedName>
        <fullName evidence="2">Retrovirus-related Pol polyprotein from transposon TNT 1-94-like beta-barrel domain-containing protein</fullName>
    </recommendedName>
</protein>
<dbReference type="Proteomes" id="UP001417504">
    <property type="component" value="Unassembled WGS sequence"/>
</dbReference>
<comment type="caution">
    <text evidence="3">The sequence shown here is derived from an EMBL/GenBank/DDBJ whole genome shotgun (WGS) entry which is preliminary data.</text>
</comment>
<name>A0AAP0IKP6_9MAGN</name>
<dbReference type="InterPro" id="IPR036875">
    <property type="entry name" value="Znf_CCHC_sf"/>
</dbReference>
<keyword evidence="4" id="KW-1185">Reference proteome</keyword>
<dbReference type="InterPro" id="IPR054722">
    <property type="entry name" value="PolX-like_BBD"/>
</dbReference>
<evidence type="ECO:0000256" key="1">
    <source>
        <dbReference type="SAM" id="MobiDB-lite"/>
    </source>
</evidence>
<gene>
    <name evidence="3" type="ORF">Sjap_015274</name>
</gene>
<organism evidence="3 4">
    <name type="scientific">Stephania japonica</name>
    <dbReference type="NCBI Taxonomy" id="461633"/>
    <lineage>
        <taxon>Eukaryota</taxon>
        <taxon>Viridiplantae</taxon>
        <taxon>Streptophyta</taxon>
        <taxon>Embryophyta</taxon>
        <taxon>Tracheophyta</taxon>
        <taxon>Spermatophyta</taxon>
        <taxon>Magnoliopsida</taxon>
        <taxon>Ranunculales</taxon>
        <taxon>Menispermaceae</taxon>
        <taxon>Menispermoideae</taxon>
        <taxon>Cissampelideae</taxon>
        <taxon>Stephania</taxon>
    </lineage>
</organism>
<dbReference type="AlphaFoldDB" id="A0AAP0IKP6"/>
<dbReference type="PANTHER" id="PTHR34222">
    <property type="entry name" value="GAG_PRE-INTEGRS DOMAIN-CONTAINING PROTEIN"/>
    <property type="match status" value="1"/>
</dbReference>
<evidence type="ECO:0000313" key="3">
    <source>
        <dbReference type="EMBL" id="KAK9116327.1"/>
    </source>
</evidence>
<dbReference type="EMBL" id="JBBNAE010000006">
    <property type="protein sequence ID" value="KAK9116327.1"/>
    <property type="molecule type" value="Genomic_DNA"/>
</dbReference>
<reference evidence="3 4" key="1">
    <citation type="submission" date="2024-01" db="EMBL/GenBank/DDBJ databases">
        <title>Genome assemblies of Stephania.</title>
        <authorList>
            <person name="Yang L."/>
        </authorList>
    </citation>
    <scope>NUCLEOTIDE SEQUENCE [LARGE SCALE GENOMIC DNA]</scope>
    <source>
        <strain evidence="3">QJT</strain>
        <tissue evidence="3">Leaf</tissue>
    </source>
</reference>
<dbReference type="GO" id="GO:0008270">
    <property type="term" value="F:zinc ion binding"/>
    <property type="evidence" value="ECO:0007669"/>
    <property type="project" value="InterPro"/>
</dbReference>
<feature type="compositionally biased region" description="Polar residues" evidence="1">
    <location>
        <begin position="106"/>
        <end position="128"/>
    </location>
</feature>
<feature type="region of interest" description="Disordered" evidence="1">
    <location>
        <begin position="93"/>
        <end position="128"/>
    </location>
</feature>
<dbReference type="GO" id="GO:0003676">
    <property type="term" value="F:nucleic acid binding"/>
    <property type="evidence" value="ECO:0007669"/>
    <property type="project" value="InterPro"/>
</dbReference>
<accession>A0AAP0IKP6</accession>